<organism evidence="2 3">
    <name type="scientific">Brunnivagina elsteri CCALA 953</name>
    <dbReference type="NCBI Taxonomy" id="987040"/>
    <lineage>
        <taxon>Bacteria</taxon>
        <taxon>Bacillati</taxon>
        <taxon>Cyanobacteriota</taxon>
        <taxon>Cyanophyceae</taxon>
        <taxon>Nostocales</taxon>
        <taxon>Calotrichaceae</taxon>
        <taxon>Brunnivagina</taxon>
    </lineage>
</organism>
<evidence type="ECO:0000256" key="1">
    <source>
        <dbReference type="SAM" id="Phobius"/>
    </source>
</evidence>
<dbReference type="AlphaFoldDB" id="A0A2A2TNE5"/>
<comment type="caution">
    <text evidence="2">The sequence shown here is derived from an EMBL/GenBank/DDBJ whole genome shotgun (WGS) entry which is preliminary data.</text>
</comment>
<keyword evidence="1" id="KW-0812">Transmembrane</keyword>
<name>A0A2A2TNE5_9CYAN</name>
<protein>
    <submittedName>
        <fullName evidence="2">Uncharacterized protein</fullName>
    </submittedName>
</protein>
<proteinExistence type="predicted"/>
<feature type="transmembrane region" description="Helical" evidence="1">
    <location>
        <begin position="469"/>
        <end position="491"/>
    </location>
</feature>
<dbReference type="RefSeq" id="WP_095720520.1">
    <property type="nucleotide sequence ID" value="NZ_NTFS01000028.1"/>
</dbReference>
<sequence length="503" mass="58680">MNNTISNPNVYLFYFYLQKQIKNEHQIWQKGNEILLNCKHKIDDFDTNIKDDKGFEYTQINSLLDFKEKPSNIPVDLVQSNCLEPKVDRVTFKGKFTDKITNNQLSIDGFVYPLQIHDSYCLCFNLGCPDEPAQNIEDINLLEKFKIAKSLKLEDDDNFLGETLLITAHLPDKLTEKYRDENEIKHDIRTLADKCCNILLKPESTSPFHHAGELFGSPIFEYGLINREIDIYPHVIVWLFKDKEADKKFEIYEREIIDLFLYRHKLIKAFQDSYKVYKKLEKQYQQIQNYIDDFENKSNNHLVEDDLNNFQNKLKELPKKALEYTRWLNVLQDYQNTIVLNTHNYNEKLEQIRSTEIETNLRFLETFSKKNCLTFLEQIKGDLNYFVPSARLFDNTIAAIRALVAIEQARIEKEKLNVEEKVQNTIESVGVGIGVGFGVGGLFSSNYSLIEKPWQLPSSKHPFLPPHPFVAAFSSSLVLGVGLGLLSWWCTKSYLDKKRLKNN</sequence>
<dbReference type="OrthoDB" id="448901at2"/>
<evidence type="ECO:0000313" key="3">
    <source>
        <dbReference type="Proteomes" id="UP000218238"/>
    </source>
</evidence>
<reference evidence="2 3" key="1">
    <citation type="submission" date="2017-08" db="EMBL/GenBank/DDBJ databases">
        <title>Draft genome sequence of filamentous cyanobacterium Calothrix elsteri CCALA 953.</title>
        <authorList>
            <person name="Gagunashvili A.N."/>
            <person name="Elster J."/>
            <person name="Andresson O.S."/>
        </authorList>
    </citation>
    <scope>NUCLEOTIDE SEQUENCE [LARGE SCALE GENOMIC DNA]</scope>
    <source>
        <strain evidence="2 3">CCALA 953</strain>
    </source>
</reference>
<evidence type="ECO:0000313" key="2">
    <source>
        <dbReference type="EMBL" id="PAX59970.1"/>
    </source>
</evidence>
<accession>A0A2A2TNE5</accession>
<keyword evidence="1" id="KW-1133">Transmembrane helix</keyword>
<keyword evidence="1" id="KW-0472">Membrane</keyword>
<gene>
    <name evidence="2" type="ORF">CK510_04315</name>
</gene>
<dbReference type="Proteomes" id="UP000218238">
    <property type="component" value="Unassembled WGS sequence"/>
</dbReference>
<dbReference type="EMBL" id="NTFS01000028">
    <property type="protein sequence ID" value="PAX59970.1"/>
    <property type="molecule type" value="Genomic_DNA"/>
</dbReference>
<keyword evidence="3" id="KW-1185">Reference proteome</keyword>